<dbReference type="Proteomes" id="UP001634007">
    <property type="component" value="Unassembled WGS sequence"/>
</dbReference>
<evidence type="ECO:0000256" key="1">
    <source>
        <dbReference type="SAM" id="MobiDB-lite"/>
    </source>
</evidence>
<dbReference type="AlphaFoldDB" id="A0ABD3KHE7"/>
<reference evidence="3 4" key="1">
    <citation type="submission" date="2024-11" db="EMBL/GenBank/DDBJ databases">
        <title>Chromosome-level genome assembly of Eucalyptus globulus Labill. provides insights into its genome evolution.</title>
        <authorList>
            <person name="Li X."/>
        </authorList>
    </citation>
    <scope>NUCLEOTIDE SEQUENCE [LARGE SCALE GENOMIC DNA]</scope>
    <source>
        <strain evidence="3">CL2024</strain>
        <tissue evidence="3">Fresh tender leaves</tissue>
    </source>
</reference>
<feature type="transmembrane region" description="Helical" evidence="2">
    <location>
        <begin position="50"/>
        <end position="68"/>
    </location>
</feature>
<dbReference type="EMBL" id="JBJKBG010000005">
    <property type="protein sequence ID" value="KAL3738768.1"/>
    <property type="molecule type" value="Genomic_DNA"/>
</dbReference>
<proteinExistence type="predicted"/>
<feature type="compositionally biased region" description="Acidic residues" evidence="1">
    <location>
        <begin position="99"/>
        <end position="134"/>
    </location>
</feature>
<evidence type="ECO:0000256" key="2">
    <source>
        <dbReference type="SAM" id="Phobius"/>
    </source>
</evidence>
<evidence type="ECO:0000313" key="4">
    <source>
        <dbReference type="Proteomes" id="UP001634007"/>
    </source>
</evidence>
<dbReference type="PANTHER" id="PTHR36595">
    <property type="entry name" value="TRANSMEMBRANE PROTEIN"/>
    <property type="match status" value="1"/>
</dbReference>
<sequence length="174" mass="19914">MKGLTRPSRFLLLVLLRISVTASILLFDIGVSCRNVFVSTFMLTVRSNPAVAYVVFNFISVMIFLGFLRSLKPLTSGDIDEIFFLPPLLENTTMKSSTDDEDDEYHGYDGYEEDNDDDMEEEEDEDSEAEEGGSDLEKRSEEFIAKMNSKWREELLHERLLCMVYASAPKLELL</sequence>
<name>A0ABD3KHE7_EUCGL</name>
<comment type="caution">
    <text evidence="3">The sequence shown here is derived from an EMBL/GenBank/DDBJ whole genome shotgun (WGS) entry which is preliminary data.</text>
</comment>
<gene>
    <name evidence="3" type="ORF">ACJRO7_020183</name>
</gene>
<keyword evidence="4" id="KW-1185">Reference proteome</keyword>
<organism evidence="3 4">
    <name type="scientific">Eucalyptus globulus</name>
    <name type="common">Tasmanian blue gum</name>
    <dbReference type="NCBI Taxonomy" id="34317"/>
    <lineage>
        <taxon>Eukaryota</taxon>
        <taxon>Viridiplantae</taxon>
        <taxon>Streptophyta</taxon>
        <taxon>Embryophyta</taxon>
        <taxon>Tracheophyta</taxon>
        <taxon>Spermatophyta</taxon>
        <taxon>Magnoliopsida</taxon>
        <taxon>eudicotyledons</taxon>
        <taxon>Gunneridae</taxon>
        <taxon>Pentapetalae</taxon>
        <taxon>rosids</taxon>
        <taxon>malvids</taxon>
        <taxon>Myrtales</taxon>
        <taxon>Myrtaceae</taxon>
        <taxon>Myrtoideae</taxon>
        <taxon>Eucalypteae</taxon>
        <taxon>Eucalyptus</taxon>
    </lineage>
</organism>
<evidence type="ECO:0000313" key="3">
    <source>
        <dbReference type="EMBL" id="KAL3738768.1"/>
    </source>
</evidence>
<keyword evidence="2" id="KW-0812">Transmembrane</keyword>
<keyword evidence="2" id="KW-1133">Transmembrane helix</keyword>
<feature type="region of interest" description="Disordered" evidence="1">
    <location>
        <begin position="94"/>
        <end position="139"/>
    </location>
</feature>
<keyword evidence="2" id="KW-0472">Membrane</keyword>
<protein>
    <submittedName>
        <fullName evidence="3">Uncharacterized protein</fullName>
    </submittedName>
</protein>
<dbReference type="PANTHER" id="PTHR36595:SF2">
    <property type="entry name" value="SERINE_THREONINE-PROTEIN KINASE FHKB-RELATED"/>
    <property type="match status" value="1"/>
</dbReference>
<accession>A0ABD3KHE7</accession>